<accession>A0AC34QCX7</accession>
<protein>
    <submittedName>
        <fullName evidence="2">ShKT domain-containing protein</fullName>
    </submittedName>
</protein>
<sequence length="296" mass="30869">MIGKAVLFFLACAAMVQYLEATIVGQCPDASGTATNAVCDLACQFQNNGSFTANAFSCNNQLNDQTCMTLFPCSGSCSTINGLSTVSPLVPSSAPYVRAFACTAPSTQTLALQCARQCGICCLTAAYNCSNDSRSPINCDANIGNCRNSAFVSIMTQYCPYTCGLCGGGCADNITGCTTLAGLCDNVNWYTYMRSNCASTCGACNSTSTTSSTSSCSDVASNCAANSGLCNNSVYYTLMTQQCPRTCGRCTTSVTSSTCADTASNCANWVRNGFCSSSFYTSAQKRQYCGRSCGLC</sequence>
<name>A0AC34QCX7_9BILA</name>
<dbReference type="WBParaSite" id="JU765_v2.g15208.t1">
    <property type="protein sequence ID" value="JU765_v2.g15208.t1"/>
    <property type="gene ID" value="JU765_v2.g15208"/>
</dbReference>
<organism evidence="1 2">
    <name type="scientific">Panagrolaimus sp. JU765</name>
    <dbReference type="NCBI Taxonomy" id="591449"/>
    <lineage>
        <taxon>Eukaryota</taxon>
        <taxon>Metazoa</taxon>
        <taxon>Ecdysozoa</taxon>
        <taxon>Nematoda</taxon>
        <taxon>Chromadorea</taxon>
        <taxon>Rhabditida</taxon>
        <taxon>Tylenchina</taxon>
        <taxon>Panagrolaimomorpha</taxon>
        <taxon>Panagrolaimoidea</taxon>
        <taxon>Panagrolaimidae</taxon>
        <taxon>Panagrolaimus</taxon>
    </lineage>
</organism>
<proteinExistence type="predicted"/>
<reference evidence="2" key="1">
    <citation type="submission" date="2022-11" db="UniProtKB">
        <authorList>
            <consortium name="WormBaseParasite"/>
        </authorList>
    </citation>
    <scope>IDENTIFICATION</scope>
</reference>
<evidence type="ECO:0000313" key="2">
    <source>
        <dbReference type="WBParaSite" id="JU765_v2.g15208.t1"/>
    </source>
</evidence>
<evidence type="ECO:0000313" key="1">
    <source>
        <dbReference type="Proteomes" id="UP000887576"/>
    </source>
</evidence>
<dbReference type="Proteomes" id="UP000887576">
    <property type="component" value="Unplaced"/>
</dbReference>